<accession>A0A4C1TZW6</accession>
<feature type="region of interest" description="Disordered" evidence="1">
    <location>
        <begin position="69"/>
        <end position="100"/>
    </location>
</feature>
<evidence type="ECO:0000313" key="3">
    <source>
        <dbReference type="Proteomes" id="UP000299102"/>
    </source>
</evidence>
<organism evidence="2 3">
    <name type="scientific">Eumeta variegata</name>
    <name type="common">Bagworm moth</name>
    <name type="synonym">Eumeta japonica</name>
    <dbReference type="NCBI Taxonomy" id="151549"/>
    <lineage>
        <taxon>Eukaryota</taxon>
        <taxon>Metazoa</taxon>
        <taxon>Ecdysozoa</taxon>
        <taxon>Arthropoda</taxon>
        <taxon>Hexapoda</taxon>
        <taxon>Insecta</taxon>
        <taxon>Pterygota</taxon>
        <taxon>Neoptera</taxon>
        <taxon>Endopterygota</taxon>
        <taxon>Lepidoptera</taxon>
        <taxon>Glossata</taxon>
        <taxon>Ditrysia</taxon>
        <taxon>Tineoidea</taxon>
        <taxon>Psychidae</taxon>
        <taxon>Oiketicinae</taxon>
        <taxon>Eumeta</taxon>
    </lineage>
</organism>
<dbReference type="Proteomes" id="UP000299102">
    <property type="component" value="Unassembled WGS sequence"/>
</dbReference>
<gene>
    <name evidence="2" type="ORF">EVAR_83459_1</name>
</gene>
<feature type="compositionally biased region" description="Low complexity" evidence="1">
    <location>
        <begin position="84"/>
        <end position="98"/>
    </location>
</feature>
<name>A0A4C1TZW6_EUMVA</name>
<dbReference type="AlphaFoldDB" id="A0A4C1TZW6"/>
<protein>
    <submittedName>
        <fullName evidence="2">Uncharacterized protein</fullName>
    </submittedName>
</protein>
<feature type="region of interest" description="Disordered" evidence="1">
    <location>
        <begin position="229"/>
        <end position="252"/>
    </location>
</feature>
<feature type="compositionally biased region" description="Basic and acidic residues" evidence="1">
    <location>
        <begin position="232"/>
        <end position="246"/>
    </location>
</feature>
<evidence type="ECO:0000313" key="2">
    <source>
        <dbReference type="EMBL" id="GBP19146.1"/>
    </source>
</evidence>
<proteinExistence type="predicted"/>
<reference evidence="2 3" key="1">
    <citation type="journal article" date="2019" name="Commun. Biol.">
        <title>The bagworm genome reveals a unique fibroin gene that provides high tensile strength.</title>
        <authorList>
            <person name="Kono N."/>
            <person name="Nakamura H."/>
            <person name="Ohtoshi R."/>
            <person name="Tomita M."/>
            <person name="Numata K."/>
            <person name="Arakawa K."/>
        </authorList>
    </citation>
    <scope>NUCLEOTIDE SEQUENCE [LARGE SCALE GENOMIC DNA]</scope>
</reference>
<keyword evidence="3" id="KW-1185">Reference proteome</keyword>
<dbReference type="EMBL" id="BGZK01000104">
    <property type="protein sequence ID" value="GBP19146.1"/>
    <property type="molecule type" value="Genomic_DNA"/>
</dbReference>
<sequence length="252" mass="25961">MHWPAVTSPLHPAAGAGAGMSPWLGPGLHLKGDTAPSGLLFVGWRLPTLVQCPSVTLSHYRAFRLPGPVGAGASRQPSDELFDGLDSQVSGDDVVSDVPPGPRNQAERYILLGLETLALQSRAKGIPGRCSVGACIGFGFGGSSTPSIFRVQVRDGGLIVASCPASSRRGHDPDGSGGNGPSLVDPLIDICRSPVANPHAGARGHCAGAGRWRGSGVLVLDEGREAQLAGHAADRRWSDAGGRRPDQGGTHR</sequence>
<feature type="region of interest" description="Disordered" evidence="1">
    <location>
        <begin position="164"/>
        <end position="183"/>
    </location>
</feature>
<comment type="caution">
    <text evidence="2">The sequence shown here is derived from an EMBL/GenBank/DDBJ whole genome shotgun (WGS) entry which is preliminary data.</text>
</comment>
<evidence type="ECO:0000256" key="1">
    <source>
        <dbReference type="SAM" id="MobiDB-lite"/>
    </source>
</evidence>